<evidence type="ECO:0000259" key="4">
    <source>
        <dbReference type="Pfam" id="PF14392"/>
    </source>
</evidence>
<dbReference type="Proteomes" id="UP000619265">
    <property type="component" value="Unassembled WGS sequence"/>
</dbReference>
<comment type="caution">
    <text evidence="5">The sequence shown here is derived from an EMBL/GenBank/DDBJ whole genome shotgun (WGS) entry which is preliminary data.</text>
</comment>
<reference evidence="5" key="1">
    <citation type="submission" date="2015-10" db="EMBL/GenBank/DDBJ databases">
        <authorList>
            <person name="Martinez-Garcia P.J."/>
            <person name="Crepeau M.W."/>
            <person name="Puiu D."/>
            <person name="Gonzalez-Ibeas D."/>
            <person name="Whalen J."/>
            <person name="Stevens K."/>
            <person name="Paul R."/>
            <person name="Butterfield T."/>
            <person name="Britton M."/>
            <person name="Reagan R."/>
            <person name="Chakraborty S."/>
            <person name="Walawage S.L."/>
            <person name="Vasquez-Gross H.A."/>
            <person name="Cardeno C."/>
            <person name="Famula R."/>
            <person name="Pratt K."/>
            <person name="Kuruganti S."/>
            <person name="Aradhya M.K."/>
            <person name="Leslie C.A."/>
            <person name="Dandekar A.M."/>
            <person name="Salzberg S.L."/>
            <person name="Wegrzyn J.L."/>
            <person name="Langley C.H."/>
            <person name="Neale D.B."/>
        </authorList>
    </citation>
    <scope>NUCLEOTIDE SEQUENCE</scope>
    <source>
        <tissue evidence="5">Leaves</tissue>
    </source>
</reference>
<dbReference type="GO" id="GO:0003824">
    <property type="term" value="F:catalytic activity"/>
    <property type="evidence" value="ECO:0007669"/>
    <property type="project" value="InterPro"/>
</dbReference>
<dbReference type="InterPro" id="IPR025836">
    <property type="entry name" value="Zn_knuckle_CX2CX4HX4C"/>
</dbReference>
<protein>
    <recommendedName>
        <fullName evidence="7">DUF4283 domain-containing protein</fullName>
    </recommendedName>
</protein>
<feature type="domain" description="DUF4283" evidence="3">
    <location>
        <begin position="40"/>
        <end position="114"/>
    </location>
</feature>
<accession>A0A833U9F2</accession>
<feature type="domain" description="Zinc knuckle CX2CX4HX4C" evidence="4">
    <location>
        <begin position="178"/>
        <end position="224"/>
    </location>
</feature>
<dbReference type="InterPro" id="IPR005135">
    <property type="entry name" value="Endo/exonuclease/phosphatase"/>
</dbReference>
<evidence type="ECO:0000313" key="5">
    <source>
        <dbReference type="EMBL" id="KAF5446505.1"/>
    </source>
</evidence>
<dbReference type="EMBL" id="LIHL02000014">
    <property type="protein sequence ID" value="KAF5446505.1"/>
    <property type="molecule type" value="Genomic_DNA"/>
</dbReference>
<dbReference type="PANTHER" id="PTHR31286">
    <property type="entry name" value="GLYCINE-RICH CELL WALL STRUCTURAL PROTEIN 1.8-LIKE"/>
    <property type="match status" value="1"/>
</dbReference>
<dbReference type="Pfam" id="PF03372">
    <property type="entry name" value="Exo_endo_phos"/>
    <property type="match status" value="1"/>
</dbReference>
<feature type="region of interest" description="Disordered" evidence="1">
    <location>
        <begin position="284"/>
        <end position="320"/>
    </location>
</feature>
<sequence>MEDLENKWEKLRLTEEEALNIDFGDDNGDESLERLHWKEELSLVGKIWTGRSINQAVVESTMAKVWRISKRAKFKGVGDNVYVMVFVNHADKQRIMEGRPWLFDNQLFVIKQYDGLTPPSKINFKSECFWIQMHELPLVCMNKVRGEIIGGTVGRVKEVDAQEDGCGWGEYLRVLIEVDLEKPLARGRSITVRGKNFWTQFKYEKLPHICFRCGCILHGDQGCKGNGEREAQYGVWMRAGFKGKKREGGFHSFVFQGKEMENTDGEGRENSLKIITRQEIREEQRDPEITVQEGENSEKVVESGRGGEDEREKEEMVKEVEGNKKGENIGKVKVLEKVDSERGGEDKRPNVIFLIETKMRSGKSERIKRRLNCDGCFVVEPVGRKGGLMLLWDYSMEVEILNYSQRHISAWITSEEGKNERWLLTGFYGNPETSMREEAWQLLGFLKPLASCGWCVIGDFNEILTHDEKWGGRSRPEKQMSRFREVLEEGGLFDLGWRGDKYTWSNKHEDETFTKERLDRAVVNSAWKEIFKEGWVEVLVDRSSDHRPLLLTMNQLEKKDEAEDFQI</sequence>
<dbReference type="Pfam" id="PF14111">
    <property type="entry name" value="DUF4283"/>
    <property type="match status" value="1"/>
</dbReference>
<dbReference type="AlphaFoldDB" id="A0A833U9F2"/>
<dbReference type="InterPro" id="IPR025558">
    <property type="entry name" value="DUF4283"/>
</dbReference>
<dbReference type="SUPFAM" id="SSF56219">
    <property type="entry name" value="DNase I-like"/>
    <property type="match status" value="1"/>
</dbReference>
<evidence type="ECO:0000256" key="1">
    <source>
        <dbReference type="SAM" id="MobiDB-lite"/>
    </source>
</evidence>
<organism evidence="5 6">
    <name type="scientific">Juglans regia</name>
    <name type="common">English walnut</name>
    <dbReference type="NCBI Taxonomy" id="51240"/>
    <lineage>
        <taxon>Eukaryota</taxon>
        <taxon>Viridiplantae</taxon>
        <taxon>Streptophyta</taxon>
        <taxon>Embryophyta</taxon>
        <taxon>Tracheophyta</taxon>
        <taxon>Spermatophyta</taxon>
        <taxon>Magnoliopsida</taxon>
        <taxon>eudicotyledons</taxon>
        <taxon>Gunneridae</taxon>
        <taxon>Pentapetalae</taxon>
        <taxon>rosids</taxon>
        <taxon>fabids</taxon>
        <taxon>Fagales</taxon>
        <taxon>Juglandaceae</taxon>
        <taxon>Juglans</taxon>
    </lineage>
</organism>
<dbReference type="PANTHER" id="PTHR31286:SF62">
    <property type="entry name" value="ZINC FINGER, CCHC-TYPE-LIKE PROTEIN"/>
    <property type="match status" value="1"/>
</dbReference>
<gene>
    <name evidence="5" type="ORF">F2P56_032128</name>
</gene>
<evidence type="ECO:0000259" key="2">
    <source>
        <dbReference type="Pfam" id="PF03372"/>
    </source>
</evidence>
<feature type="compositionally biased region" description="Basic and acidic residues" evidence="1">
    <location>
        <begin position="296"/>
        <end position="320"/>
    </location>
</feature>
<proteinExistence type="predicted"/>
<reference evidence="5" key="2">
    <citation type="submission" date="2020-03" db="EMBL/GenBank/DDBJ databases">
        <title>Walnut 2.0.</title>
        <authorList>
            <person name="Marrano A."/>
            <person name="Britton M."/>
            <person name="Zimin A.V."/>
            <person name="Zaini P.A."/>
            <person name="Workman R."/>
            <person name="Puiu D."/>
            <person name="Bianco L."/>
            <person name="Allen B.J."/>
            <person name="Troggio M."/>
            <person name="Leslie C.A."/>
            <person name="Timp W."/>
            <person name="Dendekar A."/>
            <person name="Salzberg S.L."/>
            <person name="Neale D.B."/>
        </authorList>
    </citation>
    <scope>NUCLEOTIDE SEQUENCE</scope>
    <source>
        <tissue evidence="5">Leaves</tissue>
    </source>
</reference>
<dbReference type="InterPro" id="IPR040256">
    <property type="entry name" value="At4g02000-like"/>
</dbReference>
<evidence type="ECO:0000259" key="3">
    <source>
        <dbReference type="Pfam" id="PF14111"/>
    </source>
</evidence>
<dbReference type="Gene3D" id="3.60.10.10">
    <property type="entry name" value="Endonuclease/exonuclease/phosphatase"/>
    <property type="match status" value="1"/>
</dbReference>
<feature type="domain" description="Endonuclease/exonuclease/phosphatase" evidence="2">
    <location>
        <begin position="347"/>
        <end position="546"/>
    </location>
</feature>
<dbReference type="Gramene" id="Jr14_06880_p1">
    <property type="protein sequence ID" value="cds.Jr14_06880_p1"/>
    <property type="gene ID" value="Jr14_06880"/>
</dbReference>
<dbReference type="Pfam" id="PF14392">
    <property type="entry name" value="zf-CCHC_4"/>
    <property type="match status" value="1"/>
</dbReference>
<evidence type="ECO:0008006" key="7">
    <source>
        <dbReference type="Google" id="ProtNLM"/>
    </source>
</evidence>
<evidence type="ECO:0000313" key="6">
    <source>
        <dbReference type="Proteomes" id="UP000619265"/>
    </source>
</evidence>
<name>A0A833U9F2_JUGRE</name>
<dbReference type="InterPro" id="IPR036691">
    <property type="entry name" value="Endo/exonu/phosph_ase_sf"/>
</dbReference>